<evidence type="ECO:0000313" key="3">
    <source>
        <dbReference type="EMBL" id="AWI33933.1"/>
    </source>
</evidence>
<dbReference type="RefSeq" id="WP_108910795.1">
    <property type="nucleotide sequence ID" value="NZ_CP021886.1"/>
</dbReference>
<evidence type="ECO:0000256" key="1">
    <source>
        <dbReference type="ARBA" id="ARBA00022630"/>
    </source>
</evidence>
<dbReference type="Gene3D" id="3.50.50.60">
    <property type="entry name" value="FAD/NAD(P)-binding domain"/>
    <property type="match status" value="2"/>
</dbReference>
<accession>A0A2U8FCP6</accession>
<name>A0A2U8FCP6_9HELI</name>
<dbReference type="InterPro" id="IPR050097">
    <property type="entry name" value="Ferredoxin-NADP_redctase_2"/>
</dbReference>
<sequence length="321" mass="35458">MNKIYNIAIIGGGPGGIASAVESAILGIKEVILFEKGEGHSTTIRKFYKDKKRVDKDYKGQKVELNGNIYFCDGTKESTLDLFDKIIKENGLEVHFNTEVESIKKEGDLFTIQTTNNEITKAKFIVISIGKMGQPNKPTYPLPFSLKKVINFNANTTTDGEKILVVGGGNSAVEYACVLSQTNPITLNYRRTEFSRINETNQENLNACLTSQKITPKFGIDIQKIEDENGKPKVYFTDGSEEVFDRIIYAIGGIAPIDFLKKCNLDLNEDGTPIVDDKHQSSVDGIYIAGDILFKNGGSIAAALNHGFHSIQSIQEKLTKF</sequence>
<dbReference type="Proteomes" id="UP000244890">
    <property type="component" value="Chromosome"/>
</dbReference>
<dbReference type="KEGG" id="had:CDV25_03510"/>
<keyword evidence="2" id="KW-0560">Oxidoreductase</keyword>
<organism evidence="3 4">
    <name type="scientific">Helicobacter apodemus</name>
    <dbReference type="NCBI Taxonomy" id="135569"/>
    <lineage>
        <taxon>Bacteria</taxon>
        <taxon>Pseudomonadati</taxon>
        <taxon>Campylobacterota</taxon>
        <taxon>Epsilonproteobacteria</taxon>
        <taxon>Campylobacterales</taxon>
        <taxon>Helicobacteraceae</taxon>
        <taxon>Helicobacter</taxon>
    </lineage>
</organism>
<dbReference type="EMBL" id="CP021886">
    <property type="protein sequence ID" value="AWI33933.1"/>
    <property type="molecule type" value="Genomic_DNA"/>
</dbReference>
<evidence type="ECO:0000256" key="2">
    <source>
        <dbReference type="ARBA" id="ARBA00023002"/>
    </source>
</evidence>
<dbReference type="PRINTS" id="PR00368">
    <property type="entry name" value="FADPNR"/>
</dbReference>
<evidence type="ECO:0000313" key="4">
    <source>
        <dbReference type="Proteomes" id="UP000244890"/>
    </source>
</evidence>
<protein>
    <submittedName>
        <fullName evidence="3">Cbb3-type cytochrome oxidase assembly protein CcoS</fullName>
    </submittedName>
</protein>
<dbReference type="InterPro" id="IPR036188">
    <property type="entry name" value="FAD/NAD-bd_sf"/>
</dbReference>
<dbReference type="Pfam" id="PF13738">
    <property type="entry name" value="Pyr_redox_3"/>
    <property type="match status" value="1"/>
</dbReference>
<reference evidence="3 4" key="1">
    <citation type="submission" date="2017-06" db="EMBL/GenBank/DDBJ databases">
        <title>Complete genome of Helicobacter apodemus.</title>
        <authorList>
            <person name="Cho S."/>
        </authorList>
    </citation>
    <scope>NUCLEOTIDE SEQUENCE [LARGE SCALE GENOMIC DNA]</scope>
    <source>
        <strain evidence="4">SNUVETPUB-15-01</strain>
    </source>
</reference>
<gene>
    <name evidence="3" type="ORF">CDV25_03510</name>
</gene>
<dbReference type="GO" id="GO:0016491">
    <property type="term" value="F:oxidoreductase activity"/>
    <property type="evidence" value="ECO:0007669"/>
    <property type="project" value="UniProtKB-KW"/>
</dbReference>
<dbReference type="AlphaFoldDB" id="A0A2U8FCP6"/>
<keyword evidence="1" id="KW-0285">Flavoprotein</keyword>
<dbReference type="PRINTS" id="PR00469">
    <property type="entry name" value="PNDRDTASEII"/>
</dbReference>
<dbReference type="SUPFAM" id="SSF51905">
    <property type="entry name" value="FAD/NAD(P)-binding domain"/>
    <property type="match status" value="1"/>
</dbReference>
<dbReference type="PANTHER" id="PTHR48105">
    <property type="entry name" value="THIOREDOXIN REDUCTASE 1-RELATED-RELATED"/>
    <property type="match status" value="1"/>
</dbReference>
<proteinExistence type="predicted"/>
<dbReference type="OrthoDB" id="9778740at2"/>